<feature type="compositionally biased region" description="Low complexity" evidence="3">
    <location>
        <begin position="303"/>
        <end position="336"/>
    </location>
</feature>
<dbReference type="GO" id="GO:0007276">
    <property type="term" value="P:gamete generation"/>
    <property type="evidence" value="ECO:0007669"/>
    <property type="project" value="InterPro"/>
</dbReference>
<dbReference type="PROSITE" id="PS00598">
    <property type="entry name" value="CHROMO_1"/>
    <property type="match status" value="1"/>
</dbReference>
<dbReference type="Proteomes" id="UP000663828">
    <property type="component" value="Unassembled WGS sequence"/>
</dbReference>
<feature type="compositionally biased region" description="Polar residues" evidence="3">
    <location>
        <begin position="26"/>
        <end position="66"/>
    </location>
</feature>
<feature type="region of interest" description="Disordered" evidence="3">
    <location>
        <begin position="292"/>
        <end position="395"/>
    </location>
</feature>
<accession>A0A814QBP3</accession>
<comment type="subcellular location">
    <subcellularLocation>
        <location evidence="1">Nucleus</location>
    </subcellularLocation>
</comment>
<evidence type="ECO:0000259" key="4">
    <source>
        <dbReference type="PROSITE" id="PS50013"/>
    </source>
</evidence>
<dbReference type="InterPro" id="IPR000953">
    <property type="entry name" value="Chromo/chromo_shadow_dom"/>
</dbReference>
<evidence type="ECO:0000313" key="5">
    <source>
        <dbReference type="EMBL" id="CAF1116944.1"/>
    </source>
</evidence>
<dbReference type="AlphaFoldDB" id="A0A814QBP3"/>
<dbReference type="InterPro" id="IPR016197">
    <property type="entry name" value="Chromo-like_dom_sf"/>
</dbReference>
<comment type="caution">
    <text evidence="5">The sequence shown here is derived from an EMBL/GenBank/DDBJ whole genome shotgun (WGS) entry which is preliminary data.</text>
</comment>
<dbReference type="GO" id="GO:0000711">
    <property type="term" value="P:meiotic DNA repair synthesis"/>
    <property type="evidence" value="ECO:0007669"/>
    <property type="project" value="InterPro"/>
</dbReference>
<evidence type="ECO:0000256" key="2">
    <source>
        <dbReference type="ARBA" id="ARBA00023242"/>
    </source>
</evidence>
<dbReference type="Pfam" id="PF00385">
    <property type="entry name" value="Chromo"/>
    <property type="match status" value="1"/>
</dbReference>
<feature type="domain" description="Chromo" evidence="4">
    <location>
        <begin position="240"/>
        <end position="298"/>
    </location>
</feature>
<dbReference type="GO" id="GO:0005634">
    <property type="term" value="C:nucleus"/>
    <property type="evidence" value="ECO:0007669"/>
    <property type="project" value="UniProtKB-SubCell"/>
</dbReference>
<organism evidence="5 6">
    <name type="scientific">Adineta ricciae</name>
    <name type="common">Rotifer</name>
    <dbReference type="NCBI Taxonomy" id="249248"/>
    <lineage>
        <taxon>Eukaryota</taxon>
        <taxon>Metazoa</taxon>
        <taxon>Spiralia</taxon>
        <taxon>Gnathifera</taxon>
        <taxon>Rotifera</taxon>
        <taxon>Eurotatoria</taxon>
        <taxon>Bdelloidea</taxon>
        <taxon>Adinetida</taxon>
        <taxon>Adinetidae</taxon>
        <taxon>Adineta</taxon>
    </lineage>
</organism>
<feature type="compositionally biased region" description="Basic and acidic residues" evidence="3">
    <location>
        <begin position="359"/>
        <end position="395"/>
    </location>
</feature>
<feature type="compositionally biased region" description="Acidic residues" evidence="3">
    <location>
        <begin position="344"/>
        <end position="358"/>
    </location>
</feature>
<dbReference type="PANTHER" id="PTHR35258:SF1">
    <property type="entry name" value="SPERMATOGENESIS-ASSOCIATED PROTEIN 22"/>
    <property type="match status" value="1"/>
</dbReference>
<keyword evidence="6" id="KW-1185">Reference proteome</keyword>
<feature type="region of interest" description="Disordered" evidence="3">
    <location>
        <begin position="1"/>
        <end position="69"/>
    </location>
</feature>
<evidence type="ECO:0000313" key="6">
    <source>
        <dbReference type="Proteomes" id="UP000663828"/>
    </source>
</evidence>
<dbReference type="EMBL" id="CAJNOR010001301">
    <property type="protein sequence ID" value="CAF1116944.1"/>
    <property type="molecule type" value="Genomic_DNA"/>
</dbReference>
<dbReference type="PROSITE" id="PS50013">
    <property type="entry name" value="CHROMO_2"/>
    <property type="match status" value="1"/>
</dbReference>
<dbReference type="SUPFAM" id="SSF54160">
    <property type="entry name" value="Chromo domain-like"/>
    <property type="match status" value="1"/>
</dbReference>
<keyword evidence="2" id="KW-0539">Nucleus</keyword>
<dbReference type="InterPro" id="IPR033536">
    <property type="entry name" value="Spata22"/>
</dbReference>
<evidence type="ECO:0000256" key="3">
    <source>
        <dbReference type="SAM" id="MobiDB-lite"/>
    </source>
</evidence>
<dbReference type="InterPro" id="IPR023780">
    <property type="entry name" value="Chromo_domain"/>
</dbReference>
<dbReference type="Gene3D" id="2.40.50.40">
    <property type="match status" value="1"/>
</dbReference>
<dbReference type="SMART" id="SM00298">
    <property type="entry name" value="CHROMO"/>
    <property type="match status" value="1"/>
</dbReference>
<proteinExistence type="predicted"/>
<dbReference type="CDD" id="cd18627">
    <property type="entry name" value="CD_polycomb_like"/>
    <property type="match status" value="1"/>
</dbReference>
<reference evidence="5" key="1">
    <citation type="submission" date="2021-02" db="EMBL/GenBank/DDBJ databases">
        <authorList>
            <person name="Nowell W R."/>
        </authorList>
    </citation>
    <scope>NUCLEOTIDE SEQUENCE</scope>
</reference>
<feature type="compositionally biased region" description="Low complexity" evidence="3">
    <location>
        <begin position="15"/>
        <end position="25"/>
    </location>
</feature>
<sequence>MYDQTNLSNSRRLPSMNSKSHSSSSTIFKRQSSGHVPLLTTNSRPLSNSTNLPKQSNPTNRITVNTNKRKVDEYDNNSFEYDIPTSNYASIRKPLPSIQTSTAKRAKLDQPAASKKKTLPDDGSLRIITSTIQGMKHWTNKQLPYPILFEIFGKLDSQVTMLPTTNTRKFSIVDDKDRVECIFAEMDQSFSNIDRDVELRIICRLERGSQVAHCIAIRVANKDEWHERRAMPEDKEAPVYTAEKILLKRIRKGKAEYYIKWKGWASKWNTWEPEKHILDKLLIADFNDRTRKQQKSKALLRNSATKRVITTRTTRATNSNRTRRLQSSSSSNDSTSAVPSPTTNDEDEDDHDQTNDDDSISKEKLTSKQSDVNKSRSDRKDSSSESDHDGDDEKKLIEKEKSALDESIRELLWDTTKCLPQTRSITDITDQTGVTVCIREIDELSTLDNNNRGARVSAYIDFLPNDTLSILEHNAWTHLTILKITSRSELYFGPLCHEMIHQILLLQNLRSCELELAPTIFIRDSHLPVSTSIKHLKLSMITIDMLLYLLKNVPELLSLSIWLNSNGRVFDVAAYGQNCYCENLRKLTLGLHNDIRFVEARFLLLRMPILHSLKLVGSVWDMEFLNEHHWIAILSGDHSFPLLRKVNIDISVRWVEGLPNVNTILSQFQKQIFRRTNFTVTYDRKFWYYIKCLWND</sequence>
<dbReference type="GO" id="GO:0007129">
    <property type="term" value="P:homologous chromosome pairing at meiosis"/>
    <property type="evidence" value="ECO:0007669"/>
    <property type="project" value="InterPro"/>
</dbReference>
<dbReference type="GO" id="GO:0051445">
    <property type="term" value="P:regulation of meiotic cell cycle"/>
    <property type="evidence" value="ECO:0007669"/>
    <property type="project" value="TreeGrafter"/>
</dbReference>
<dbReference type="InterPro" id="IPR023779">
    <property type="entry name" value="Chromodomain_CS"/>
</dbReference>
<gene>
    <name evidence="5" type="ORF">XAT740_LOCUS19168</name>
</gene>
<dbReference type="PANTHER" id="PTHR35258">
    <property type="entry name" value="SPERMATOGENESIS-ASSOCIATED PROTEIN 22"/>
    <property type="match status" value="1"/>
</dbReference>
<evidence type="ECO:0000256" key="1">
    <source>
        <dbReference type="ARBA" id="ARBA00004123"/>
    </source>
</evidence>
<name>A0A814QBP3_ADIRI</name>
<feature type="compositionally biased region" description="Polar residues" evidence="3">
    <location>
        <begin position="1"/>
        <end position="12"/>
    </location>
</feature>
<protein>
    <recommendedName>
        <fullName evidence="4">Chromo domain-containing protein</fullName>
    </recommendedName>
</protein>